<dbReference type="EMBL" id="JAKUCV010007448">
    <property type="protein sequence ID" value="KAJ4823460.1"/>
    <property type="molecule type" value="Genomic_DNA"/>
</dbReference>
<evidence type="ECO:0000313" key="3">
    <source>
        <dbReference type="EMBL" id="KAJ4823460.1"/>
    </source>
</evidence>
<sequence>MVMNLSRIDALLKANSQIQKQLKGKNVARDVVVPISSQDVLSCLSVSTGEQSGARVSSFVQPIFAEDSKVIQIPPHLLEIGRKKYSMCLIGQFMGSSPKLGLFQAMAMTLWGRHGPVSVIPYSAGLYLLQFADEPSLVRALHGGPWHIGGIPLLLRKWEVGIKPVDFNTSLIPVWVQMKNVPFELLTTKGLSYLSSVVGKPSHMTQDCSKMLASDKVSVCINVDFSQPLLEELRIEIDGCKHVIGISYSWKPQYCDLCNKWGHYQMACNAKPSSTKWFPKVNVPTSVAVPAEPPSNLISSSQSTTTYNSLSTIPIMQSKVIMAPTDSGLQSAQTIPSIGIVDNSISTTEVDCHVLSLPSAINTILSTSLASDLAQQQQHSVPVQVSDAVIPSKAKPGPKPKCSRGCGSQPLPESAIRRRIFTTPECPNP</sequence>
<organism evidence="3 4">
    <name type="scientific">Turnera subulata</name>
    <dbReference type="NCBI Taxonomy" id="218843"/>
    <lineage>
        <taxon>Eukaryota</taxon>
        <taxon>Viridiplantae</taxon>
        <taxon>Streptophyta</taxon>
        <taxon>Embryophyta</taxon>
        <taxon>Tracheophyta</taxon>
        <taxon>Spermatophyta</taxon>
        <taxon>Magnoliopsida</taxon>
        <taxon>eudicotyledons</taxon>
        <taxon>Gunneridae</taxon>
        <taxon>Pentapetalae</taxon>
        <taxon>rosids</taxon>
        <taxon>fabids</taxon>
        <taxon>Malpighiales</taxon>
        <taxon>Passifloraceae</taxon>
        <taxon>Turnera</taxon>
    </lineage>
</organism>
<dbReference type="InterPro" id="IPR040256">
    <property type="entry name" value="At4g02000-like"/>
</dbReference>
<evidence type="ECO:0000259" key="2">
    <source>
        <dbReference type="Pfam" id="PF14111"/>
    </source>
</evidence>
<gene>
    <name evidence="3" type="ORF">Tsubulata_019695</name>
</gene>
<reference evidence="3" key="1">
    <citation type="submission" date="2022-02" db="EMBL/GenBank/DDBJ databases">
        <authorList>
            <person name="Henning P.M."/>
            <person name="McCubbin A.G."/>
            <person name="Shore J.S."/>
        </authorList>
    </citation>
    <scope>NUCLEOTIDE SEQUENCE</scope>
    <source>
        <strain evidence="3">F60SS</strain>
        <tissue evidence="3">Leaves</tissue>
    </source>
</reference>
<proteinExistence type="predicted"/>
<comment type="caution">
    <text evidence="3">The sequence shown here is derived from an EMBL/GenBank/DDBJ whole genome shotgun (WGS) entry which is preliminary data.</text>
</comment>
<dbReference type="Pfam" id="PF14111">
    <property type="entry name" value="DUF4283"/>
    <property type="match status" value="1"/>
</dbReference>
<evidence type="ECO:0000256" key="1">
    <source>
        <dbReference type="SAM" id="MobiDB-lite"/>
    </source>
</evidence>
<accession>A0A9Q0F3P7</accession>
<name>A0A9Q0F3P7_9ROSI</name>
<protein>
    <recommendedName>
        <fullName evidence="2">DUF4283 domain-containing protein</fullName>
    </recommendedName>
</protein>
<evidence type="ECO:0000313" key="4">
    <source>
        <dbReference type="Proteomes" id="UP001141552"/>
    </source>
</evidence>
<dbReference type="AlphaFoldDB" id="A0A9Q0F3P7"/>
<dbReference type="Proteomes" id="UP001141552">
    <property type="component" value="Unassembled WGS sequence"/>
</dbReference>
<keyword evidence="4" id="KW-1185">Reference proteome</keyword>
<dbReference type="PANTHER" id="PTHR31286">
    <property type="entry name" value="GLYCINE-RICH CELL WALL STRUCTURAL PROTEIN 1.8-LIKE"/>
    <property type="match status" value="1"/>
</dbReference>
<reference evidence="3" key="2">
    <citation type="journal article" date="2023" name="Plants (Basel)">
        <title>Annotation of the Turnera subulata (Passifloraceae) Draft Genome Reveals the S-Locus Evolved after the Divergence of Turneroideae from Passifloroideae in a Stepwise Manner.</title>
        <authorList>
            <person name="Henning P.M."/>
            <person name="Roalson E.H."/>
            <person name="Mir W."/>
            <person name="McCubbin A.G."/>
            <person name="Shore J.S."/>
        </authorList>
    </citation>
    <scope>NUCLEOTIDE SEQUENCE</scope>
    <source>
        <strain evidence="3">F60SS</strain>
    </source>
</reference>
<feature type="region of interest" description="Disordered" evidence="1">
    <location>
        <begin position="389"/>
        <end position="411"/>
    </location>
</feature>
<dbReference type="OrthoDB" id="1751344at2759"/>
<dbReference type="PANTHER" id="PTHR31286:SF165">
    <property type="entry name" value="DUF4283 DOMAIN-CONTAINING PROTEIN"/>
    <property type="match status" value="1"/>
</dbReference>
<dbReference type="InterPro" id="IPR025558">
    <property type="entry name" value="DUF4283"/>
</dbReference>
<feature type="domain" description="DUF4283" evidence="2">
    <location>
        <begin position="85"/>
        <end position="164"/>
    </location>
</feature>